<comment type="caution">
    <text evidence="3">The sequence shown here is derived from an EMBL/GenBank/DDBJ whole genome shotgun (WGS) entry which is preliminary data.</text>
</comment>
<dbReference type="InterPro" id="IPR027197">
    <property type="entry name" value="SLC43A3"/>
</dbReference>
<keyword evidence="4" id="KW-1185">Reference proteome</keyword>
<gene>
    <name evidence="3" type="ORF">C0Q70_08564</name>
</gene>
<organism evidence="3 4">
    <name type="scientific">Pomacea canaliculata</name>
    <name type="common">Golden apple snail</name>
    <dbReference type="NCBI Taxonomy" id="400727"/>
    <lineage>
        <taxon>Eukaryota</taxon>
        <taxon>Metazoa</taxon>
        <taxon>Spiralia</taxon>
        <taxon>Lophotrochozoa</taxon>
        <taxon>Mollusca</taxon>
        <taxon>Gastropoda</taxon>
        <taxon>Caenogastropoda</taxon>
        <taxon>Architaenioglossa</taxon>
        <taxon>Ampullarioidea</taxon>
        <taxon>Ampullariidae</taxon>
        <taxon>Pomacea</taxon>
    </lineage>
</organism>
<evidence type="ECO:0000313" key="4">
    <source>
        <dbReference type="Proteomes" id="UP000245119"/>
    </source>
</evidence>
<dbReference type="OrthoDB" id="330047at2759"/>
<feature type="transmembrane region" description="Helical" evidence="2">
    <location>
        <begin position="155"/>
        <end position="177"/>
    </location>
</feature>
<feature type="transmembrane region" description="Helical" evidence="2">
    <location>
        <begin position="544"/>
        <end position="570"/>
    </location>
</feature>
<evidence type="ECO:0008006" key="5">
    <source>
        <dbReference type="Google" id="ProtNLM"/>
    </source>
</evidence>
<dbReference type="EMBL" id="PZQS01000004">
    <property type="protein sequence ID" value="PVD33115.1"/>
    <property type="molecule type" value="Genomic_DNA"/>
</dbReference>
<reference evidence="3 4" key="1">
    <citation type="submission" date="2018-04" db="EMBL/GenBank/DDBJ databases">
        <title>The genome of golden apple snail Pomacea canaliculata provides insight into stress tolerance and invasive adaptation.</title>
        <authorList>
            <person name="Liu C."/>
            <person name="Liu B."/>
            <person name="Ren Y."/>
            <person name="Zhang Y."/>
            <person name="Wang H."/>
            <person name="Li S."/>
            <person name="Jiang F."/>
            <person name="Yin L."/>
            <person name="Zhang G."/>
            <person name="Qian W."/>
            <person name="Fan W."/>
        </authorList>
    </citation>
    <scope>NUCLEOTIDE SEQUENCE [LARGE SCALE GENOMIC DNA]</scope>
    <source>
        <strain evidence="3">SZHN2017</strain>
        <tissue evidence="3">Muscle</tissue>
    </source>
</reference>
<feature type="transmembrane region" description="Helical" evidence="2">
    <location>
        <begin position="390"/>
        <end position="412"/>
    </location>
</feature>
<feature type="transmembrane region" description="Helical" evidence="2">
    <location>
        <begin position="433"/>
        <end position="459"/>
    </location>
</feature>
<accession>A0A2T7PI65</accession>
<feature type="transmembrane region" description="Helical" evidence="2">
    <location>
        <begin position="496"/>
        <end position="518"/>
    </location>
</feature>
<dbReference type="PANTHER" id="PTHR20765">
    <property type="entry name" value="SOLUTE CARRIER FAMILY 43 MEMBER 3-RELATED"/>
    <property type="match status" value="1"/>
</dbReference>
<dbReference type="Pfam" id="PF07690">
    <property type="entry name" value="MFS_1"/>
    <property type="match status" value="1"/>
</dbReference>
<sequence>MNTRPADGKGRNVVARASGAPLFAVGSQNSSHIQSTVVCPTGDPISDLTSTAGFPTSQSLVTSSNHKGSISFDELTCQEKLKALAEGSGSQVCKSQDEQFNLVFSLATSINGVLSFPSGFLYDRLGTRISRIISIVSFTAGQLCLIFASSSSPHLLYPGFLGLVYGGYQILLTNLQISSLLPGLKSTVMSLYSGSYDTSSAVFLAFKAAYEGGFSINYMFICHSVLYLLIFTGSTFFLLPRMHIPSPLPPSYRLRSDVCRRLHAKTKSANNTHAKMEYRIDEMGSAVLLESLAVTDVDGNNTHANHESVYPEKLDAAEEGEGLQSVQEKDGVIPSDGRPTDSKTFRQVALSPLFITDLVWMCVQRLRSWIFVGMFNPWITRLACGDKSLVSHYTSAYAAMQFFGIFTAPLSGRLMDRKIRGGDRYGNPRYERLHASIASFILNSTVSVLLTVGTLIPVLQLQYITCLLHTLHRSFLYGPNSAFVANAFPNEHFGKLFGITLTVSAVFSALQYPLFLIMQGPLNGDPFFRPKEVKFLDVTRDACFLLQINVFLLVLMLVSFVHPIYIWCYLKKKLTKA</sequence>
<feature type="transmembrane region" description="Helical" evidence="2">
    <location>
        <begin position="216"/>
        <end position="239"/>
    </location>
</feature>
<dbReference type="GO" id="GO:0022857">
    <property type="term" value="F:transmembrane transporter activity"/>
    <property type="evidence" value="ECO:0007669"/>
    <property type="project" value="InterPro"/>
</dbReference>
<keyword evidence="2" id="KW-0472">Membrane</keyword>
<feature type="transmembrane region" description="Helical" evidence="2">
    <location>
        <begin position="102"/>
        <end position="122"/>
    </location>
</feature>
<protein>
    <recommendedName>
        <fullName evidence="5">Major facilitator superfamily (MFS) profile domain-containing protein</fullName>
    </recommendedName>
</protein>
<keyword evidence="2" id="KW-1133">Transmembrane helix</keyword>
<evidence type="ECO:0000256" key="2">
    <source>
        <dbReference type="SAM" id="Phobius"/>
    </source>
</evidence>
<dbReference type="AlphaFoldDB" id="A0A2T7PI65"/>
<dbReference type="PANTHER" id="PTHR20765:SF1">
    <property type="entry name" value="EQUILIBRATIVE NUCLEOBASE TRANSPORTER 1"/>
    <property type="match status" value="1"/>
</dbReference>
<dbReference type="SUPFAM" id="SSF103473">
    <property type="entry name" value="MFS general substrate transporter"/>
    <property type="match status" value="1"/>
</dbReference>
<feature type="region of interest" description="Disordered" evidence="1">
    <location>
        <begin position="320"/>
        <end position="340"/>
    </location>
</feature>
<proteinExistence type="predicted"/>
<dbReference type="InterPro" id="IPR011701">
    <property type="entry name" value="MFS"/>
</dbReference>
<evidence type="ECO:0000313" key="3">
    <source>
        <dbReference type="EMBL" id="PVD33115.1"/>
    </source>
</evidence>
<evidence type="ECO:0000256" key="1">
    <source>
        <dbReference type="SAM" id="MobiDB-lite"/>
    </source>
</evidence>
<dbReference type="Proteomes" id="UP000245119">
    <property type="component" value="Linkage Group LG4"/>
</dbReference>
<keyword evidence="2" id="KW-0812">Transmembrane</keyword>
<dbReference type="InterPro" id="IPR036259">
    <property type="entry name" value="MFS_trans_sf"/>
</dbReference>
<dbReference type="Gene3D" id="1.20.1250.20">
    <property type="entry name" value="MFS general substrate transporter like domains"/>
    <property type="match status" value="2"/>
</dbReference>
<name>A0A2T7PI65_POMCA</name>
<feature type="transmembrane region" description="Helical" evidence="2">
    <location>
        <begin position="129"/>
        <end position="149"/>
    </location>
</feature>